<dbReference type="GO" id="GO:0005634">
    <property type="term" value="C:nucleus"/>
    <property type="evidence" value="ECO:0007669"/>
    <property type="project" value="TreeGrafter"/>
</dbReference>
<dbReference type="Pfam" id="PF00098">
    <property type="entry name" value="zf-CCHC"/>
    <property type="match status" value="1"/>
</dbReference>
<dbReference type="InterPro" id="IPR001841">
    <property type="entry name" value="Znf_RING"/>
</dbReference>
<evidence type="ECO:0000313" key="12">
    <source>
        <dbReference type="Proteomes" id="UP001329430"/>
    </source>
</evidence>
<dbReference type="GO" id="GO:0008270">
    <property type="term" value="F:zinc ion binding"/>
    <property type="evidence" value="ECO:0007669"/>
    <property type="project" value="UniProtKB-KW"/>
</dbReference>
<dbReference type="PROSITE" id="PS00518">
    <property type="entry name" value="ZF_RING_1"/>
    <property type="match status" value="1"/>
</dbReference>
<dbReference type="PROSITE" id="PS50089">
    <property type="entry name" value="ZF_RING_2"/>
    <property type="match status" value="1"/>
</dbReference>
<evidence type="ECO:0000256" key="6">
    <source>
        <dbReference type="PROSITE-ProRule" id="PRU00047"/>
    </source>
</evidence>
<feature type="domain" description="CCHC-type" evidence="10">
    <location>
        <begin position="317"/>
        <end position="331"/>
    </location>
</feature>
<evidence type="ECO:0000256" key="5">
    <source>
        <dbReference type="ARBA" id="ARBA00022833"/>
    </source>
</evidence>
<dbReference type="SUPFAM" id="SSF57850">
    <property type="entry name" value="RING/U-box"/>
    <property type="match status" value="1"/>
</dbReference>
<evidence type="ECO:0000256" key="7">
    <source>
        <dbReference type="SAM" id="MobiDB-lite"/>
    </source>
</evidence>
<feature type="region of interest" description="Disordered" evidence="7">
    <location>
        <begin position="239"/>
        <end position="292"/>
    </location>
</feature>
<reference evidence="11 12" key="1">
    <citation type="journal article" date="2024" name="Insects">
        <title>An Improved Chromosome-Level Genome Assembly of the Firefly Pyrocoelia pectoralis.</title>
        <authorList>
            <person name="Fu X."/>
            <person name="Meyer-Rochow V.B."/>
            <person name="Ballantyne L."/>
            <person name="Zhu X."/>
        </authorList>
    </citation>
    <scope>NUCLEOTIDE SEQUENCE [LARGE SCALE GENOMIC DNA]</scope>
    <source>
        <strain evidence="11">XCY_ONT2</strain>
    </source>
</reference>
<dbReference type="CDD" id="cd00060">
    <property type="entry name" value="FHA"/>
    <property type="match status" value="1"/>
</dbReference>
<evidence type="ECO:0000259" key="8">
    <source>
        <dbReference type="PROSITE" id="PS50006"/>
    </source>
</evidence>
<dbReference type="GO" id="GO:0004842">
    <property type="term" value="F:ubiquitin-protein transferase activity"/>
    <property type="evidence" value="ECO:0007669"/>
    <property type="project" value="TreeGrafter"/>
</dbReference>
<dbReference type="Gene3D" id="3.30.40.10">
    <property type="entry name" value="Zinc/RING finger domain, C3HC4 (zinc finger)"/>
    <property type="match status" value="1"/>
</dbReference>
<evidence type="ECO:0000256" key="2">
    <source>
        <dbReference type="ARBA" id="ARBA00017908"/>
    </source>
</evidence>
<dbReference type="SMART" id="SM00343">
    <property type="entry name" value="ZnF_C2HC"/>
    <property type="match status" value="1"/>
</dbReference>
<feature type="compositionally biased region" description="Acidic residues" evidence="7">
    <location>
        <begin position="277"/>
        <end position="292"/>
    </location>
</feature>
<dbReference type="PANTHER" id="PTHR16079">
    <property type="entry name" value="UBIQUITIN LIGASE PROTEIN CHFR"/>
    <property type="match status" value="1"/>
</dbReference>
<dbReference type="InterPro" id="IPR052256">
    <property type="entry name" value="E3_ubiquitin-ligase_CHFR"/>
</dbReference>
<dbReference type="PROSITE" id="PS50006">
    <property type="entry name" value="FHA_DOMAIN"/>
    <property type="match status" value="1"/>
</dbReference>
<dbReference type="SUPFAM" id="SSF57756">
    <property type="entry name" value="Retrovirus zinc finger-like domains"/>
    <property type="match status" value="1"/>
</dbReference>
<dbReference type="InterPro" id="IPR013083">
    <property type="entry name" value="Znf_RING/FYVE/PHD"/>
</dbReference>
<sequence>MSHAVLLPTTKDSTLSKINLTGKHLIGRSLHNTTVIEDINISRSHCYFEQKDGEWLLTDTSSNGTMVNRKLIHNAPHKLQDHDTIELSSKIAYEYLVCMETNQTDIITDEVLNEITDTVLEAKLLVDGDLETSNATQPKSQSEMASKLSDEIKPDLVEEEFQCSICTELFIKAVTLSCSHTFCKHCIGQWRKNQTVCPICRAEIQNQFPTIVLDNYIEKIVESRSDEYKSNRKMIVDEREAEASAAPGPSSSNTNKRRRPASDPIEISSTSGSETENNTDSENDSLYDEDEDDEDDYYCDLVYNGEPGHYYGGYGSCYRCGQRGHWANGCPFKRRR</sequence>
<dbReference type="Pfam" id="PF00498">
    <property type="entry name" value="FHA"/>
    <property type="match status" value="1"/>
</dbReference>
<evidence type="ECO:0000313" key="11">
    <source>
        <dbReference type="EMBL" id="KAK5638229.1"/>
    </source>
</evidence>
<dbReference type="InterPro" id="IPR000253">
    <property type="entry name" value="FHA_dom"/>
</dbReference>
<feature type="domain" description="FHA" evidence="8">
    <location>
        <begin position="24"/>
        <end position="72"/>
    </location>
</feature>
<keyword evidence="4 6" id="KW-0863">Zinc-finger</keyword>
<dbReference type="EMBL" id="JAVRBK010000010">
    <property type="protein sequence ID" value="KAK5638229.1"/>
    <property type="molecule type" value="Genomic_DNA"/>
</dbReference>
<dbReference type="AlphaFoldDB" id="A0AAN7V0K1"/>
<comment type="caution">
    <text evidence="11">The sequence shown here is derived from an EMBL/GenBank/DDBJ whole genome shotgun (WGS) entry which is preliminary data.</text>
</comment>
<dbReference type="Gene3D" id="2.60.200.20">
    <property type="match status" value="1"/>
</dbReference>
<evidence type="ECO:0000256" key="1">
    <source>
        <dbReference type="ARBA" id="ARBA00005797"/>
    </source>
</evidence>
<feature type="domain" description="RING-type" evidence="9">
    <location>
        <begin position="163"/>
        <end position="201"/>
    </location>
</feature>
<protein>
    <recommendedName>
        <fullName evidence="2">E3 ubiquitin-protein ligase CHFR</fullName>
    </recommendedName>
</protein>
<organism evidence="11 12">
    <name type="scientific">Pyrocoelia pectoralis</name>
    <dbReference type="NCBI Taxonomy" id="417401"/>
    <lineage>
        <taxon>Eukaryota</taxon>
        <taxon>Metazoa</taxon>
        <taxon>Ecdysozoa</taxon>
        <taxon>Arthropoda</taxon>
        <taxon>Hexapoda</taxon>
        <taxon>Insecta</taxon>
        <taxon>Pterygota</taxon>
        <taxon>Neoptera</taxon>
        <taxon>Endopterygota</taxon>
        <taxon>Coleoptera</taxon>
        <taxon>Polyphaga</taxon>
        <taxon>Elateriformia</taxon>
        <taxon>Elateroidea</taxon>
        <taxon>Lampyridae</taxon>
        <taxon>Lampyrinae</taxon>
        <taxon>Pyrocoelia</taxon>
    </lineage>
</organism>
<dbReference type="CDD" id="cd16535">
    <property type="entry name" value="RING-HC_RNF8"/>
    <property type="match status" value="1"/>
</dbReference>
<dbReference type="Gene3D" id="4.10.60.10">
    <property type="entry name" value="Zinc finger, CCHC-type"/>
    <property type="match status" value="1"/>
</dbReference>
<gene>
    <name evidence="11" type="ORF">RI129_012524</name>
</gene>
<dbReference type="SUPFAM" id="SSF49879">
    <property type="entry name" value="SMAD/FHA domain"/>
    <property type="match status" value="1"/>
</dbReference>
<proteinExistence type="inferred from homology"/>
<dbReference type="PROSITE" id="PS50158">
    <property type="entry name" value="ZF_CCHC"/>
    <property type="match status" value="1"/>
</dbReference>
<evidence type="ECO:0000259" key="10">
    <source>
        <dbReference type="PROSITE" id="PS50158"/>
    </source>
</evidence>
<dbReference type="GO" id="GO:0006511">
    <property type="term" value="P:ubiquitin-dependent protein catabolic process"/>
    <property type="evidence" value="ECO:0007669"/>
    <property type="project" value="TreeGrafter"/>
</dbReference>
<feature type="compositionally biased region" description="Low complexity" evidence="7">
    <location>
        <begin position="243"/>
        <end position="252"/>
    </location>
</feature>
<evidence type="ECO:0000259" key="9">
    <source>
        <dbReference type="PROSITE" id="PS50089"/>
    </source>
</evidence>
<dbReference type="InterPro" id="IPR008984">
    <property type="entry name" value="SMAD_FHA_dom_sf"/>
</dbReference>
<keyword evidence="3" id="KW-0479">Metal-binding</keyword>
<evidence type="ECO:0000256" key="3">
    <source>
        <dbReference type="ARBA" id="ARBA00022723"/>
    </source>
</evidence>
<dbReference type="InterPro" id="IPR017907">
    <property type="entry name" value="Znf_RING_CS"/>
</dbReference>
<dbReference type="PANTHER" id="PTHR16079:SF4">
    <property type="entry name" value="E3 UBIQUITIN-PROTEIN LIGASE CHFR"/>
    <property type="match status" value="1"/>
</dbReference>
<dbReference type="SMART" id="SM00240">
    <property type="entry name" value="FHA"/>
    <property type="match status" value="1"/>
</dbReference>
<keyword evidence="12" id="KW-1185">Reference proteome</keyword>
<dbReference type="InterPro" id="IPR001878">
    <property type="entry name" value="Znf_CCHC"/>
</dbReference>
<dbReference type="GO" id="GO:0016567">
    <property type="term" value="P:protein ubiquitination"/>
    <property type="evidence" value="ECO:0007669"/>
    <property type="project" value="TreeGrafter"/>
</dbReference>
<keyword evidence="5" id="KW-0862">Zinc</keyword>
<dbReference type="Pfam" id="PF13920">
    <property type="entry name" value="zf-C3HC4_3"/>
    <property type="match status" value="1"/>
</dbReference>
<dbReference type="GO" id="GO:0003676">
    <property type="term" value="F:nucleic acid binding"/>
    <property type="evidence" value="ECO:0007669"/>
    <property type="project" value="InterPro"/>
</dbReference>
<comment type="similarity">
    <text evidence="1">Belongs to the CHFR family.</text>
</comment>
<accession>A0AAN7V0K1</accession>
<dbReference type="InterPro" id="IPR036875">
    <property type="entry name" value="Znf_CCHC_sf"/>
</dbReference>
<name>A0AAN7V0K1_9COLE</name>
<dbReference type="SMART" id="SM00184">
    <property type="entry name" value="RING"/>
    <property type="match status" value="1"/>
</dbReference>
<dbReference type="Proteomes" id="UP001329430">
    <property type="component" value="Chromosome 10"/>
</dbReference>
<evidence type="ECO:0000256" key="4">
    <source>
        <dbReference type="ARBA" id="ARBA00022771"/>
    </source>
</evidence>